<feature type="region of interest" description="Disordered" evidence="2">
    <location>
        <begin position="504"/>
        <end position="579"/>
    </location>
</feature>
<dbReference type="Proteomes" id="UP000266234">
    <property type="component" value="Unassembled WGS sequence"/>
</dbReference>
<feature type="region of interest" description="Disordered" evidence="2">
    <location>
        <begin position="294"/>
        <end position="329"/>
    </location>
</feature>
<dbReference type="AlphaFoldDB" id="A0A395REG5"/>
<keyword evidence="1" id="KW-0175">Coiled coil</keyword>
<dbReference type="OrthoDB" id="10647930at2759"/>
<name>A0A395REG5_9HYPO</name>
<accession>A0A395REG5</accession>
<gene>
    <name evidence="3" type="ORF">FLONG3_11429</name>
</gene>
<dbReference type="SUPFAM" id="SSF58113">
    <property type="entry name" value="Apolipoprotein A-I"/>
    <property type="match status" value="1"/>
</dbReference>
<organism evidence="3 4">
    <name type="scientific">Fusarium longipes</name>
    <dbReference type="NCBI Taxonomy" id="694270"/>
    <lineage>
        <taxon>Eukaryota</taxon>
        <taxon>Fungi</taxon>
        <taxon>Dikarya</taxon>
        <taxon>Ascomycota</taxon>
        <taxon>Pezizomycotina</taxon>
        <taxon>Sordariomycetes</taxon>
        <taxon>Hypocreomycetidae</taxon>
        <taxon>Hypocreales</taxon>
        <taxon>Nectriaceae</taxon>
        <taxon>Fusarium</taxon>
    </lineage>
</organism>
<feature type="region of interest" description="Disordered" evidence="2">
    <location>
        <begin position="1"/>
        <end position="64"/>
    </location>
</feature>
<evidence type="ECO:0000313" key="3">
    <source>
        <dbReference type="EMBL" id="RGP58508.1"/>
    </source>
</evidence>
<dbReference type="Gene3D" id="1.20.120.20">
    <property type="entry name" value="Apolipoprotein"/>
    <property type="match status" value="1"/>
</dbReference>
<feature type="compositionally biased region" description="Acidic residues" evidence="2">
    <location>
        <begin position="570"/>
        <end position="579"/>
    </location>
</feature>
<feature type="compositionally biased region" description="Low complexity" evidence="2">
    <location>
        <begin position="312"/>
        <end position="329"/>
    </location>
</feature>
<feature type="compositionally biased region" description="Acidic residues" evidence="2">
    <location>
        <begin position="148"/>
        <end position="161"/>
    </location>
</feature>
<evidence type="ECO:0000313" key="4">
    <source>
        <dbReference type="Proteomes" id="UP000266234"/>
    </source>
</evidence>
<feature type="compositionally biased region" description="Polar residues" evidence="2">
    <location>
        <begin position="81"/>
        <end position="93"/>
    </location>
</feature>
<evidence type="ECO:0000256" key="2">
    <source>
        <dbReference type="SAM" id="MobiDB-lite"/>
    </source>
</evidence>
<feature type="coiled-coil region" evidence="1">
    <location>
        <begin position="406"/>
        <end position="433"/>
    </location>
</feature>
<feature type="compositionally biased region" description="Polar residues" evidence="2">
    <location>
        <begin position="512"/>
        <end position="522"/>
    </location>
</feature>
<protein>
    <submittedName>
        <fullName evidence="3">Uncharacterized protein</fullName>
    </submittedName>
</protein>
<dbReference type="EMBL" id="PXOG01000479">
    <property type="protein sequence ID" value="RGP58508.1"/>
    <property type="molecule type" value="Genomic_DNA"/>
</dbReference>
<proteinExistence type="predicted"/>
<sequence length="579" mass="64670">MPRGSRSRRQGRSSFLRDLMEEDIEVKRSRSPEPASTSAPSNEDEIWDPTRGNISRLNRGDNDYEFLSGTKRKYLGQYSKYQSADTNISNKASTKSRDDPQISTNMDIPSDNGIHHDIPKDANNNKVVEPYQRDNPTIHCDSSSNHDSDDENDDDGEDESLDGGGSYLADYAWTTQDGPWIFQPTTSENGIENTIDYNNPNDLGVSDLASWLQYNSKAYGKKVPREDDWARILKTGLPEKKNWNLNMSIEAAFRQFELAGAPIDVLGRRILHDTPLTRLLREVIAHMKEHFKKEDLRKKKDKKRGNKSNAESSLVRSTRSAASRARIASMEGRQSEVATLLPSHSKILACWFTSPDGSIDESLAGGLMGCGHGHLLGLKRKSAEHMSFSNSIDSNLVSPMPTTNPIRELEKRINNIKEELEAEIQDIDATFDQVFEILDELTQDPADEINEPKQDPSVKIDKMKQDLSAKIDKVNQDLSDKIKEAQQDLSAKIEKMKQDLSAEIEKGGTNPSGGVTQHTQPQFPAGSRSGDRPSLTATVPISPQLTSNANRRKPTATLPSRAPKKAKTIDDDETERLLK</sequence>
<feature type="region of interest" description="Disordered" evidence="2">
    <location>
        <begin position="81"/>
        <end position="168"/>
    </location>
</feature>
<comment type="caution">
    <text evidence="3">The sequence shown here is derived from an EMBL/GenBank/DDBJ whole genome shotgun (WGS) entry which is preliminary data.</text>
</comment>
<keyword evidence="4" id="KW-1185">Reference proteome</keyword>
<evidence type="ECO:0000256" key="1">
    <source>
        <dbReference type="SAM" id="Coils"/>
    </source>
</evidence>
<reference evidence="3 4" key="1">
    <citation type="journal article" date="2018" name="PLoS Pathog.">
        <title>Evolution of structural diversity of trichothecenes, a family of toxins produced by plant pathogenic and entomopathogenic fungi.</title>
        <authorList>
            <person name="Proctor R.H."/>
            <person name="McCormick S.P."/>
            <person name="Kim H.S."/>
            <person name="Cardoza R.E."/>
            <person name="Stanley A.M."/>
            <person name="Lindo L."/>
            <person name="Kelly A."/>
            <person name="Brown D.W."/>
            <person name="Lee T."/>
            <person name="Vaughan M.M."/>
            <person name="Alexander N.J."/>
            <person name="Busman M."/>
            <person name="Gutierrez S."/>
        </authorList>
    </citation>
    <scope>NUCLEOTIDE SEQUENCE [LARGE SCALE GENOMIC DNA]</scope>
    <source>
        <strain evidence="3 4">NRRL 20695</strain>
    </source>
</reference>
<feature type="compositionally biased region" description="Basic residues" evidence="2">
    <location>
        <begin position="1"/>
        <end position="11"/>
    </location>
</feature>
<feature type="compositionally biased region" description="Polar residues" evidence="2">
    <location>
        <begin position="535"/>
        <end position="549"/>
    </location>
</feature>